<sequence length="298" mass="33324">MLHTQIRAFDAVAQEGSFSRAAEALGLTQPAVTIQVKALEERYGVKLFERSRRAVKLTEMGERLFRMSRRYSSLEEQMREILTESSELESGQLSLTADGPHIAMGVFARFLARHPNIELSVAMGNTRFVREQLLERRTDLAILPGVERHPQIHAMPLWKHTAVLIVANDHPWASRESVRLAELNDQPMVSREEGSNTRRVAAAAMAKAGVRPRTVLELGSREAVCEAVGAGLGFSIVWELEASASTRFRTLHFRDAKITSSDYVACLKSERLRRSIKAFYAVAASLSNQREAARRSLP</sequence>
<dbReference type="PRINTS" id="PR00039">
    <property type="entry name" value="HTHLYSR"/>
</dbReference>
<evidence type="ECO:0000313" key="6">
    <source>
        <dbReference type="EMBL" id="MCC8430025.1"/>
    </source>
</evidence>
<accession>A0ABS8KVD2</accession>
<proteinExistence type="inferred from homology"/>
<dbReference type="InterPro" id="IPR005119">
    <property type="entry name" value="LysR_subst-bd"/>
</dbReference>
<feature type="domain" description="HTH lysR-type" evidence="5">
    <location>
        <begin position="1"/>
        <end position="58"/>
    </location>
</feature>
<keyword evidence="2" id="KW-0805">Transcription regulation</keyword>
<dbReference type="InterPro" id="IPR000847">
    <property type="entry name" value="LysR_HTH_N"/>
</dbReference>
<dbReference type="Gene3D" id="3.40.190.290">
    <property type="match status" value="1"/>
</dbReference>
<dbReference type="SUPFAM" id="SSF46785">
    <property type="entry name" value="Winged helix' DNA-binding domain"/>
    <property type="match status" value="1"/>
</dbReference>
<evidence type="ECO:0000256" key="1">
    <source>
        <dbReference type="ARBA" id="ARBA00009437"/>
    </source>
</evidence>
<comment type="similarity">
    <text evidence="1">Belongs to the LysR transcriptional regulatory family.</text>
</comment>
<organism evidence="6 7">
    <name type="scientific">Reyranella aquatilis</name>
    <dbReference type="NCBI Taxonomy" id="2035356"/>
    <lineage>
        <taxon>Bacteria</taxon>
        <taxon>Pseudomonadati</taxon>
        <taxon>Pseudomonadota</taxon>
        <taxon>Alphaproteobacteria</taxon>
        <taxon>Hyphomicrobiales</taxon>
        <taxon>Reyranellaceae</taxon>
        <taxon>Reyranella</taxon>
    </lineage>
</organism>
<evidence type="ECO:0000256" key="3">
    <source>
        <dbReference type="ARBA" id="ARBA00023125"/>
    </source>
</evidence>
<protein>
    <submittedName>
        <fullName evidence="6">LysR family transcriptional regulator</fullName>
    </submittedName>
</protein>
<evidence type="ECO:0000259" key="5">
    <source>
        <dbReference type="PROSITE" id="PS50931"/>
    </source>
</evidence>
<dbReference type="EMBL" id="JAJISD010000005">
    <property type="protein sequence ID" value="MCC8430025.1"/>
    <property type="molecule type" value="Genomic_DNA"/>
</dbReference>
<dbReference type="PANTHER" id="PTHR30126:SF94">
    <property type="entry name" value="LYSR FAMILY TRANSCRIPTIONAL REGULATOR"/>
    <property type="match status" value="1"/>
</dbReference>
<dbReference type="RefSeq" id="WP_230551214.1">
    <property type="nucleotide sequence ID" value="NZ_JAJISD010000005.1"/>
</dbReference>
<dbReference type="InterPro" id="IPR036390">
    <property type="entry name" value="WH_DNA-bd_sf"/>
</dbReference>
<comment type="caution">
    <text evidence="6">The sequence shown here is derived from an EMBL/GenBank/DDBJ whole genome shotgun (WGS) entry which is preliminary data.</text>
</comment>
<evidence type="ECO:0000256" key="2">
    <source>
        <dbReference type="ARBA" id="ARBA00023015"/>
    </source>
</evidence>
<reference evidence="6 7" key="1">
    <citation type="submission" date="2021-11" db="EMBL/GenBank/DDBJ databases">
        <authorList>
            <person name="Lee D.-H."/>
            <person name="Kim S.-B."/>
        </authorList>
    </citation>
    <scope>NUCLEOTIDE SEQUENCE [LARGE SCALE GENOMIC DNA]</scope>
    <source>
        <strain evidence="6 7">KCTC 52223</strain>
    </source>
</reference>
<keyword evidence="7" id="KW-1185">Reference proteome</keyword>
<dbReference type="Proteomes" id="UP001198862">
    <property type="component" value="Unassembled WGS sequence"/>
</dbReference>
<evidence type="ECO:0000313" key="7">
    <source>
        <dbReference type="Proteomes" id="UP001198862"/>
    </source>
</evidence>
<dbReference type="InterPro" id="IPR036388">
    <property type="entry name" value="WH-like_DNA-bd_sf"/>
</dbReference>
<dbReference type="PROSITE" id="PS50931">
    <property type="entry name" value="HTH_LYSR"/>
    <property type="match status" value="1"/>
</dbReference>
<dbReference type="SUPFAM" id="SSF53850">
    <property type="entry name" value="Periplasmic binding protein-like II"/>
    <property type="match status" value="1"/>
</dbReference>
<name>A0ABS8KVD2_9HYPH</name>
<dbReference type="Pfam" id="PF00126">
    <property type="entry name" value="HTH_1"/>
    <property type="match status" value="1"/>
</dbReference>
<dbReference type="Gene3D" id="1.10.10.10">
    <property type="entry name" value="Winged helix-like DNA-binding domain superfamily/Winged helix DNA-binding domain"/>
    <property type="match status" value="1"/>
</dbReference>
<dbReference type="Pfam" id="PF03466">
    <property type="entry name" value="LysR_substrate"/>
    <property type="match status" value="1"/>
</dbReference>
<evidence type="ECO:0000256" key="4">
    <source>
        <dbReference type="ARBA" id="ARBA00023163"/>
    </source>
</evidence>
<keyword evidence="3" id="KW-0238">DNA-binding</keyword>
<dbReference type="CDD" id="cd05466">
    <property type="entry name" value="PBP2_LTTR_substrate"/>
    <property type="match status" value="1"/>
</dbReference>
<keyword evidence="4" id="KW-0804">Transcription</keyword>
<dbReference type="PANTHER" id="PTHR30126">
    <property type="entry name" value="HTH-TYPE TRANSCRIPTIONAL REGULATOR"/>
    <property type="match status" value="1"/>
</dbReference>
<gene>
    <name evidence="6" type="ORF">LJ725_13675</name>
</gene>